<gene>
    <name evidence="1" type="ORF">R3I93_018228</name>
</gene>
<organism evidence="1 2">
    <name type="scientific">Phoxinus phoxinus</name>
    <name type="common">Eurasian minnow</name>
    <dbReference type="NCBI Taxonomy" id="58324"/>
    <lineage>
        <taxon>Eukaryota</taxon>
        <taxon>Metazoa</taxon>
        <taxon>Chordata</taxon>
        <taxon>Craniata</taxon>
        <taxon>Vertebrata</taxon>
        <taxon>Euteleostomi</taxon>
        <taxon>Actinopterygii</taxon>
        <taxon>Neopterygii</taxon>
        <taxon>Teleostei</taxon>
        <taxon>Ostariophysi</taxon>
        <taxon>Cypriniformes</taxon>
        <taxon>Leuciscidae</taxon>
        <taxon>Phoxininae</taxon>
        <taxon>Phoxinus</taxon>
    </lineage>
</organism>
<evidence type="ECO:0000313" key="1">
    <source>
        <dbReference type="EMBL" id="KAK7135050.1"/>
    </source>
</evidence>
<dbReference type="AlphaFoldDB" id="A0AAN9CHF2"/>
<comment type="caution">
    <text evidence="1">The sequence shown here is derived from an EMBL/GenBank/DDBJ whole genome shotgun (WGS) entry which is preliminary data.</text>
</comment>
<name>A0AAN9CHF2_9TELE</name>
<keyword evidence="2" id="KW-1185">Reference proteome</keyword>
<evidence type="ECO:0000313" key="2">
    <source>
        <dbReference type="Proteomes" id="UP001364617"/>
    </source>
</evidence>
<proteinExistence type="predicted"/>
<accession>A0AAN9CHF2</accession>
<dbReference type="EMBL" id="JAYKXH010000019">
    <property type="protein sequence ID" value="KAK7135050.1"/>
    <property type="molecule type" value="Genomic_DNA"/>
</dbReference>
<protein>
    <submittedName>
        <fullName evidence="1">Uncharacterized protein</fullName>
    </submittedName>
</protein>
<reference evidence="1 2" key="1">
    <citation type="submission" date="2024-02" db="EMBL/GenBank/DDBJ databases">
        <title>Chromosome-level genome assembly of the Eurasian Minnow (Phoxinus phoxinus).</title>
        <authorList>
            <person name="Oriowo T.O."/>
            <person name="Martin S."/>
            <person name="Stange M."/>
            <person name="Chrysostomakis Y."/>
            <person name="Brown T."/>
            <person name="Winkler S."/>
            <person name="Kukowka S."/>
            <person name="Myers E.W."/>
            <person name="Bohne A."/>
        </authorList>
    </citation>
    <scope>NUCLEOTIDE SEQUENCE [LARGE SCALE GENOMIC DNA]</scope>
    <source>
        <strain evidence="1">ZFMK-TIS-60720</strain>
        <tissue evidence="1">Whole Organism</tissue>
    </source>
</reference>
<dbReference type="Proteomes" id="UP001364617">
    <property type="component" value="Unassembled WGS sequence"/>
</dbReference>
<sequence length="63" mass="7144">MFVPRLNLLFTAVHKEKVVFSPQEVYFVKQLSTQAVPGTTLVMNIDHTVTIAGFAEQRMLVDH</sequence>